<dbReference type="PANTHER" id="PTHR35011">
    <property type="entry name" value="2,3-DIKETO-L-GULONATE TRAP TRANSPORTER SMALL PERMEASE PROTEIN YIAM"/>
    <property type="match status" value="1"/>
</dbReference>
<dbReference type="eggNOG" id="COG4665">
    <property type="taxonomic scope" value="Bacteria"/>
</dbReference>
<dbReference type="Proteomes" id="UP000007374">
    <property type="component" value="Unassembled WGS sequence"/>
</dbReference>
<evidence type="ECO:0000256" key="9">
    <source>
        <dbReference type="RuleBase" id="RU369079"/>
    </source>
</evidence>
<evidence type="ECO:0000256" key="2">
    <source>
        <dbReference type="ARBA" id="ARBA00022448"/>
    </source>
</evidence>
<comment type="subcellular location">
    <subcellularLocation>
        <location evidence="1 9">Cell inner membrane</location>
        <topology evidence="1 9">Multi-pass membrane protein</topology>
    </subcellularLocation>
</comment>
<dbReference type="AlphaFoldDB" id="K2PML6"/>
<comment type="function">
    <text evidence="9">Part of the tripartite ATP-independent periplasmic (TRAP) transport system.</text>
</comment>
<comment type="similarity">
    <text evidence="8 9">Belongs to the TRAP transporter small permease family.</text>
</comment>
<evidence type="ECO:0000256" key="5">
    <source>
        <dbReference type="ARBA" id="ARBA00022692"/>
    </source>
</evidence>
<keyword evidence="7 9" id="KW-0472">Membrane</keyword>
<feature type="transmembrane region" description="Helical" evidence="9">
    <location>
        <begin position="12"/>
        <end position="34"/>
    </location>
</feature>
<dbReference type="EMBL" id="AMSI01000007">
    <property type="protein sequence ID" value="EKF42327.1"/>
    <property type="molecule type" value="Genomic_DNA"/>
</dbReference>
<keyword evidence="2 9" id="KW-0813">Transport</keyword>
<evidence type="ECO:0000256" key="7">
    <source>
        <dbReference type="ARBA" id="ARBA00023136"/>
    </source>
</evidence>
<dbReference type="PATRIC" id="fig|1231190.3.peg.2555"/>
<reference evidence="11 12" key="1">
    <citation type="journal article" date="2012" name="J. Bacteriol.">
        <title>Genome Sequence of Nitratireductor indicus Type Strain C115.</title>
        <authorList>
            <person name="Lai Q."/>
            <person name="Li G."/>
            <person name="Yu Z."/>
            <person name="Shao Z."/>
        </authorList>
    </citation>
    <scope>NUCLEOTIDE SEQUENCE [LARGE SCALE GENOMIC DNA]</scope>
    <source>
        <strain evidence="11 12">C115</strain>
    </source>
</reference>
<proteinExistence type="inferred from homology"/>
<evidence type="ECO:0000256" key="8">
    <source>
        <dbReference type="ARBA" id="ARBA00038436"/>
    </source>
</evidence>
<keyword evidence="12" id="KW-1185">Reference proteome</keyword>
<evidence type="ECO:0000256" key="3">
    <source>
        <dbReference type="ARBA" id="ARBA00022475"/>
    </source>
</evidence>
<dbReference type="GO" id="GO:0015740">
    <property type="term" value="P:C4-dicarboxylate transport"/>
    <property type="evidence" value="ECO:0007669"/>
    <property type="project" value="TreeGrafter"/>
</dbReference>
<evidence type="ECO:0000256" key="4">
    <source>
        <dbReference type="ARBA" id="ARBA00022519"/>
    </source>
</evidence>
<evidence type="ECO:0000313" key="12">
    <source>
        <dbReference type="Proteomes" id="UP000007374"/>
    </source>
</evidence>
<evidence type="ECO:0000256" key="6">
    <source>
        <dbReference type="ARBA" id="ARBA00022989"/>
    </source>
</evidence>
<protein>
    <recommendedName>
        <fullName evidence="9">TRAP transporter small permease protein</fullName>
    </recommendedName>
</protein>
<evidence type="ECO:0000313" key="11">
    <source>
        <dbReference type="EMBL" id="EKF42327.1"/>
    </source>
</evidence>
<organism evidence="11 12">
    <name type="scientific">Nitratireductor indicus C115</name>
    <dbReference type="NCBI Taxonomy" id="1231190"/>
    <lineage>
        <taxon>Bacteria</taxon>
        <taxon>Pseudomonadati</taxon>
        <taxon>Pseudomonadota</taxon>
        <taxon>Alphaproteobacteria</taxon>
        <taxon>Hyphomicrobiales</taxon>
        <taxon>Phyllobacteriaceae</taxon>
        <taxon>Nitratireductor</taxon>
    </lineage>
</organism>
<keyword evidence="5 9" id="KW-0812">Transmembrane</keyword>
<dbReference type="RefSeq" id="WP_009450625.1">
    <property type="nucleotide sequence ID" value="NZ_AMSI01000007.1"/>
</dbReference>
<keyword evidence="4 9" id="KW-0997">Cell inner membrane</keyword>
<feature type="domain" description="Tripartite ATP-independent periplasmic transporters DctQ component" evidence="10">
    <location>
        <begin position="30"/>
        <end position="165"/>
    </location>
</feature>
<dbReference type="Pfam" id="PF04290">
    <property type="entry name" value="DctQ"/>
    <property type="match status" value="1"/>
</dbReference>
<accession>K2PML6</accession>
<evidence type="ECO:0000256" key="1">
    <source>
        <dbReference type="ARBA" id="ARBA00004429"/>
    </source>
</evidence>
<feature type="transmembrane region" description="Helical" evidence="9">
    <location>
        <begin position="140"/>
        <end position="159"/>
    </location>
</feature>
<comment type="caution">
    <text evidence="11">The sequence shown here is derived from an EMBL/GenBank/DDBJ whole genome shotgun (WGS) entry which is preliminary data.</text>
</comment>
<keyword evidence="6 9" id="KW-1133">Transmembrane helix</keyword>
<keyword evidence="3" id="KW-1003">Cell membrane</keyword>
<dbReference type="STRING" id="721133.SAMN05216176_10742"/>
<dbReference type="InterPro" id="IPR007387">
    <property type="entry name" value="TRAP_DctQ"/>
</dbReference>
<dbReference type="PANTHER" id="PTHR35011:SF10">
    <property type="entry name" value="TRAP TRANSPORTER SMALL PERMEASE PROTEIN"/>
    <property type="match status" value="1"/>
</dbReference>
<dbReference type="InterPro" id="IPR055348">
    <property type="entry name" value="DctQ"/>
</dbReference>
<gene>
    <name evidence="11" type="ORF">NA8A_12280</name>
</gene>
<name>K2PML6_9HYPH</name>
<comment type="subunit">
    <text evidence="9">The complex comprises the extracytoplasmic solute receptor protein and the two transmembrane proteins.</text>
</comment>
<feature type="transmembrane region" description="Helical" evidence="9">
    <location>
        <begin position="99"/>
        <end position="120"/>
    </location>
</feature>
<dbReference type="OrthoDB" id="4250245at2"/>
<dbReference type="GO" id="GO:0022857">
    <property type="term" value="F:transmembrane transporter activity"/>
    <property type="evidence" value="ECO:0007669"/>
    <property type="project" value="UniProtKB-UniRule"/>
</dbReference>
<sequence>MTGSLKAVTRALDVVIDGMNLVGSLLIGGLVLLVSTDVALRNIANSPLIGVPEIVALSIVGIVFLQLPYAMRENRLTRSDAIPDMLVRRNPSLHRWMEVIFNLVALVVVALILGFTWPLAEKAFANNLFIGATGTFTAPLWPVRIAVIVSCVVMLLQLLRHVSRQMGGRQ</sequence>
<feature type="transmembrane region" description="Helical" evidence="9">
    <location>
        <begin position="54"/>
        <end position="71"/>
    </location>
</feature>
<evidence type="ECO:0000259" key="10">
    <source>
        <dbReference type="Pfam" id="PF04290"/>
    </source>
</evidence>
<dbReference type="GO" id="GO:0005886">
    <property type="term" value="C:plasma membrane"/>
    <property type="evidence" value="ECO:0007669"/>
    <property type="project" value="UniProtKB-SubCell"/>
</dbReference>